<accession>A0A9Q4FGT8</accession>
<comment type="caution">
    <text evidence="1">The sequence shown here is derived from an EMBL/GenBank/DDBJ whole genome shotgun (WGS) entry which is preliminary data.</text>
</comment>
<dbReference type="Proteomes" id="UP000814010">
    <property type="component" value="Unassembled WGS sequence"/>
</dbReference>
<protein>
    <submittedName>
        <fullName evidence="1">Uncharacterized protein</fullName>
    </submittedName>
</protein>
<organism evidence="1 2">
    <name type="scientific">Pseudomonas syringae</name>
    <dbReference type="NCBI Taxonomy" id="317"/>
    <lineage>
        <taxon>Bacteria</taxon>
        <taxon>Pseudomonadati</taxon>
        <taxon>Pseudomonadota</taxon>
        <taxon>Gammaproteobacteria</taxon>
        <taxon>Pseudomonadales</taxon>
        <taxon>Pseudomonadaceae</taxon>
        <taxon>Pseudomonas</taxon>
    </lineage>
</organism>
<dbReference type="EMBL" id="WKAE01000096">
    <property type="protein sequence ID" value="MCF5629841.1"/>
    <property type="molecule type" value="Genomic_DNA"/>
</dbReference>
<gene>
    <name evidence="1" type="ORF">GIV53_11090</name>
</gene>
<sequence>MPSSFKWGVPCGFVITDSSATSRSSRSSAGMSFVTLRVTQQFCDVSDVCFRLKAPFRPFSRSHAPRGNAFRDALRHIAATGHRLIRPWIHQCQSLGLFTFDTAQDCRFVTRSVTQCMPTRSIGTIVKTDLRITTIEAYKIFE</sequence>
<evidence type="ECO:0000313" key="2">
    <source>
        <dbReference type="Proteomes" id="UP000814010"/>
    </source>
</evidence>
<name>A0A9Q4FGT8_PSESX</name>
<dbReference type="AlphaFoldDB" id="A0A9Q4FGT8"/>
<evidence type="ECO:0000313" key="1">
    <source>
        <dbReference type="EMBL" id="MCF5629841.1"/>
    </source>
</evidence>
<reference evidence="1" key="1">
    <citation type="submission" date="2019-11" db="EMBL/GenBank/DDBJ databases">
        <title>Epiphytic Pseudomonas syringae from cherry orchards.</title>
        <authorList>
            <person name="Hulin M.T."/>
        </authorList>
    </citation>
    <scope>NUCLEOTIDE SEQUENCE</scope>
    <source>
        <strain evidence="1">PA-2-5E</strain>
    </source>
</reference>
<proteinExistence type="predicted"/>